<dbReference type="PANTHER" id="PTHR35563:SF2">
    <property type="entry name" value="BARREL METAL-DEPENDENT HYDROLASE, PUTATIVE (AFU_ORTHOLOGUE AFUA_1G16240)-RELATED"/>
    <property type="match status" value="1"/>
</dbReference>
<name>A0A382FGJ0_9ZZZZ</name>
<accession>A0A382FGJ0</accession>
<organism evidence="2">
    <name type="scientific">marine metagenome</name>
    <dbReference type="NCBI Taxonomy" id="408172"/>
    <lineage>
        <taxon>unclassified sequences</taxon>
        <taxon>metagenomes</taxon>
        <taxon>ecological metagenomes</taxon>
    </lineage>
</organism>
<dbReference type="EMBL" id="UINC01049887">
    <property type="protein sequence ID" value="SVB62196.1"/>
    <property type="molecule type" value="Genomic_DNA"/>
</dbReference>
<dbReference type="Pfam" id="PF04909">
    <property type="entry name" value="Amidohydro_2"/>
    <property type="match status" value="1"/>
</dbReference>
<dbReference type="InterPro" id="IPR052358">
    <property type="entry name" value="Aro_Compnd_Degr_Hydrolases"/>
</dbReference>
<gene>
    <name evidence="2" type="ORF">METZ01_LOCUS215050</name>
</gene>
<proteinExistence type="predicted"/>
<feature type="domain" description="Amidohydrolase-related" evidence="1">
    <location>
        <begin position="6"/>
        <end position="290"/>
    </location>
</feature>
<reference evidence="2" key="1">
    <citation type="submission" date="2018-05" db="EMBL/GenBank/DDBJ databases">
        <authorList>
            <person name="Lanie J.A."/>
            <person name="Ng W.-L."/>
            <person name="Kazmierczak K.M."/>
            <person name="Andrzejewski T.M."/>
            <person name="Davidsen T.M."/>
            <person name="Wayne K.J."/>
            <person name="Tettelin H."/>
            <person name="Glass J.I."/>
            <person name="Rusch D."/>
            <person name="Podicherti R."/>
            <person name="Tsui H.-C.T."/>
            <person name="Winkler M.E."/>
        </authorList>
    </citation>
    <scope>NUCLEOTIDE SEQUENCE</scope>
</reference>
<dbReference type="GO" id="GO:0016787">
    <property type="term" value="F:hydrolase activity"/>
    <property type="evidence" value="ECO:0007669"/>
    <property type="project" value="InterPro"/>
</dbReference>
<evidence type="ECO:0000259" key="1">
    <source>
        <dbReference type="Pfam" id="PF04909"/>
    </source>
</evidence>
<dbReference type="AlphaFoldDB" id="A0A382FGJ0"/>
<dbReference type="InterPro" id="IPR032466">
    <property type="entry name" value="Metal_Hydrolase"/>
</dbReference>
<dbReference type="InterPro" id="IPR006680">
    <property type="entry name" value="Amidohydro-rel"/>
</dbReference>
<protein>
    <recommendedName>
        <fullName evidence="1">Amidohydrolase-related domain-containing protein</fullName>
    </recommendedName>
</protein>
<evidence type="ECO:0000313" key="2">
    <source>
        <dbReference type="EMBL" id="SVB62196.1"/>
    </source>
</evidence>
<dbReference type="Gene3D" id="3.20.20.140">
    <property type="entry name" value="Metal-dependent hydrolases"/>
    <property type="match status" value="1"/>
</dbReference>
<dbReference type="PANTHER" id="PTHR35563">
    <property type="entry name" value="BARREL METAL-DEPENDENT HYDROLASE, PUTATIVE (AFU_ORTHOLOGUE AFUA_1G16240)-RELATED"/>
    <property type="match status" value="1"/>
</dbReference>
<dbReference type="SUPFAM" id="SSF51556">
    <property type="entry name" value="Metallo-dependent hydrolases"/>
    <property type="match status" value="1"/>
</dbReference>
<sequence>MPVVLIDAHAHVFAKVSGEFPRQVTDTTPADREATAEQLLERMAATGVEKANLIQIGGQGVEHHRYLLRCLRTYPEHFRGIGLIADHQHPEEQMDRLAGDGGIIGFRLFDIGGPRDPLASMDVRTFETYPVWRHAAEKDYVIWLYPQAAENHCVPFMLQAFPEMTVVYNHLAFCPGDGTFGRDEAGRPQIDLPIPPQTRYNTMGLHQYPNVCVMLSGQYAFSKEAYPYKDLSQWHENLLRTFQADHLMWGTDSPWIVQDPGYDELVRVIDAQLPESKAQDRALIMGGTAQARLFSR</sequence>